<feature type="compositionally biased region" description="Acidic residues" evidence="1">
    <location>
        <begin position="253"/>
        <end position="264"/>
    </location>
</feature>
<feature type="region of interest" description="Disordered" evidence="1">
    <location>
        <begin position="253"/>
        <end position="320"/>
    </location>
</feature>
<protein>
    <submittedName>
        <fullName evidence="2">Uncharacterized protein</fullName>
    </submittedName>
</protein>
<dbReference type="EMBL" id="JARIHO010000034">
    <property type="protein sequence ID" value="KAJ7333472.1"/>
    <property type="molecule type" value="Genomic_DNA"/>
</dbReference>
<comment type="caution">
    <text evidence="2">The sequence shown here is derived from an EMBL/GenBank/DDBJ whole genome shotgun (WGS) entry which is preliminary data.</text>
</comment>
<reference evidence="2" key="1">
    <citation type="submission" date="2023-03" db="EMBL/GenBank/DDBJ databases">
        <title>Massive genome expansion in bonnet fungi (Mycena s.s.) driven by repeated elements and novel gene families across ecological guilds.</title>
        <authorList>
            <consortium name="Lawrence Berkeley National Laboratory"/>
            <person name="Harder C.B."/>
            <person name="Miyauchi S."/>
            <person name="Viragh M."/>
            <person name="Kuo A."/>
            <person name="Thoen E."/>
            <person name="Andreopoulos B."/>
            <person name="Lu D."/>
            <person name="Skrede I."/>
            <person name="Drula E."/>
            <person name="Henrissat B."/>
            <person name="Morin E."/>
            <person name="Kohler A."/>
            <person name="Barry K."/>
            <person name="LaButti K."/>
            <person name="Morin E."/>
            <person name="Salamov A."/>
            <person name="Lipzen A."/>
            <person name="Mereny Z."/>
            <person name="Hegedus B."/>
            <person name="Baldrian P."/>
            <person name="Stursova M."/>
            <person name="Weitz H."/>
            <person name="Taylor A."/>
            <person name="Grigoriev I.V."/>
            <person name="Nagy L.G."/>
            <person name="Martin F."/>
            <person name="Kauserud H."/>
        </authorList>
    </citation>
    <scope>NUCLEOTIDE SEQUENCE</scope>
    <source>
        <strain evidence="2">CBHHK002</strain>
    </source>
</reference>
<proteinExistence type="predicted"/>
<evidence type="ECO:0000313" key="2">
    <source>
        <dbReference type="EMBL" id="KAJ7333472.1"/>
    </source>
</evidence>
<gene>
    <name evidence="2" type="ORF">DFH08DRAFT_966292</name>
</gene>
<dbReference type="Gene3D" id="3.40.970.10">
    <property type="entry name" value="Ribonuclease H1, N-terminal domain"/>
    <property type="match status" value="1"/>
</dbReference>
<organism evidence="2 3">
    <name type="scientific">Mycena albidolilacea</name>
    <dbReference type="NCBI Taxonomy" id="1033008"/>
    <lineage>
        <taxon>Eukaryota</taxon>
        <taxon>Fungi</taxon>
        <taxon>Dikarya</taxon>
        <taxon>Basidiomycota</taxon>
        <taxon>Agaricomycotina</taxon>
        <taxon>Agaricomycetes</taxon>
        <taxon>Agaricomycetidae</taxon>
        <taxon>Agaricales</taxon>
        <taxon>Marasmiineae</taxon>
        <taxon>Mycenaceae</taxon>
        <taxon>Mycena</taxon>
    </lineage>
</organism>
<keyword evidence="3" id="KW-1185">Reference proteome</keyword>
<name>A0AAD6ZPX2_9AGAR</name>
<dbReference type="Proteomes" id="UP001218218">
    <property type="component" value="Unassembled WGS sequence"/>
</dbReference>
<sequence>MADIQTTLAASSPAAELSENAPLSPAEELTALRFKVSSLSKLALDVTRLCIEINGKFRCHFFFIFFSDGVCADDMPHIVKSHVDAAVAKAAPKFYRSAALAPDELEALFPAGYGDNIAWHVVCVGRRPGLYASSPDADDQVRGVPGQSRKKKDSRREALLYYRAQYESGECERVSEARPASQIDVEVVTAGPYLDIASDHAPAASSLTGFFPVLPSMLWLPNTLRQTRSGAVFAAWTVPLDFGPLLSRAVAAESDEDVEPGDEDPPSHDTPLDDEPELPDPWNEVDDLPPAPTPPKRRRQATFEDCLATGKPLTAAHRRRKARRLLEIEAEGHRPRASVRSRLASQSVPIPIPDFDASTLPAAQGAYCGKTEQPDETRGKKKRWTVTELIALGLQLIKWDGRTAHPLVDRTGRIFAVLAGQPDNDDSYAASVSEAYAFIKACGAATYFPPDMRCHRRGLYAAINVGLNLGKGATVPSWLDNKKHTPLVSQLLGNSHIIRMANFASSAFATWAPRLHRHYVDNNARLRIRFPHLRRPFPQSVFASAAFNFGRVCTYKHRDVCNLPFGWCAVQSLGRFDATEGGHLILWDVNLVVEFPAGSLILLPSATIAHSNVPVRSDEERISFTQFTGGSLFRFVDNGFRTQNELQAQDPEEYQRIMGLKESRWEKGLALFSTVEELM</sequence>
<dbReference type="AlphaFoldDB" id="A0AAD6ZPX2"/>
<feature type="compositionally biased region" description="Acidic residues" evidence="1">
    <location>
        <begin position="272"/>
        <end position="287"/>
    </location>
</feature>
<accession>A0AAD6ZPX2</accession>
<dbReference type="InterPro" id="IPR037056">
    <property type="entry name" value="RNase_H1_N_sf"/>
</dbReference>
<evidence type="ECO:0000313" key="3">
    <source>
        <dbReference type="Proteomes" id="UP001218218"/>
    </source>
</evidence>
<evidence type="ECO:0000256" key="1">
    <source>
        <dbReference type="SAM" id="MobiDB-lite"/>
    </source>
</evidence>
<dbReference type="Gene3D" id="3.60.130.30">
    <property type="match status" value="1"/>
</dbReference>